<feature type="region of interest" description="Disordered" evidence="1">
    <location>
        <begin position="403"/>
        <end position="424"/>
    </location>
</feature>
<protein>
    <submittedName>
        <fullName evidence="2">Uncharacterized protein</fullName>
    </submittedName>
</protein>
<evidence type="ECO:0000313" key="2">
    <source>
        <dbReference type="EMBL" id="UQC90518.1"/>
    </source>
</evidence>
<dbReference type="Proteomes" id="UP000830671">
    <property type="component" value="Chromosome 9"/>
</dbReference>
<dbReference type="RefSeq" id="XP_049152119.1">
    <property type="nucleotide sequence ID" value="XM_049294972.1"/>
</dbReference>
<dbReference type="EMBL" id="CP019481">
    <property type="protein sequence ID" value="UQC90518.1"/>
    <property type="molecule type" value="Genomic_DNA"/>
</dbReference>
<keyword evidence="3" id="KW-1185">Reference proteome</keyword>
<evidence type="ECO:0000313" key="3">
    <source>
        <dbReference type="Proteomes" id="UP000830671"/>
    </source>
</evidence>
<organism evidence="2 3">
    <name type="scientific">Colletotrichum lupini</name>
    <dbReference type="NCBI Taxonomy" id="145971"/>
    <lineage>
        <taxon>Eukaryota</taxon>
        <taxon>Fungi</taxon>
        <taxon>Dikarya</taxon>
        <taxon>Ascomycota</taxon>
        <taxon>Pezizomycotina</taxon>
        <taxon>Sordariomycetes</taxon>
        <taxon>Hypocreomycetidae</taxon>
        <taxon>Glomerellales</taxon>
        <taxon>Glomerellaceae</taxon>
        <taxon>Colletotrichum</taxon>
        <taxon>Colletotrichum acutatum species complex</taxon>
    </lineage>
</organism>
<reference evidence="2" key="1">
    <citation type="journal article" date="2021" name="Mol. Plant Microbe Interact.">
        <title>Complete Genome Sequence of the Plant-Pathogenic Fungus Colletotrichum lupini.</title>
        <authorList>
            <person name="Baroncelli R."/>
            <person name="Pensec F."/>
            <person name="Da Lio D."/>
            <person name="Boufleur T."/>
            <person name="Vicente I."/>
            <person name="Sarrocco S."/>
            <person name="Picot A."/>
            <person name="Baraldi E."/>
            <person name="Sukno S."/>
            <person name="Thon M."/>
            <person name="Le Floch G."/>
        </authorList>
    </citation>
    <scope>NUCLEOTIDE SEQUENCE</scope>
    <source>
        <strain evidence="2">IMI 504893</strain>
    </source>
</reference>
<name>A0A9Q8WNU8_9PEZI</name>
<accession>A0A9Q8WNU8</accession>
<sequence length="641" mass="70488">MTEGQTLSNGPSIQMKDDIPEIFERNHSSSRVTDFACVFASCDILTPASHLTLTAVATSMQQRILREGCEELQQSGSQFPQLNRRKPSIEYGNTAGLGILTRVLGKTRISVFYLSFRRRMRPQELANNHESSLTPACCLTTDLSSVAGLASNQSANDEEGERLLCTEGGDKIHTFTGHPNCHVFECHVLHLCGLRRTAPLGQPMKPFIANVAWLKAVRVARTGVYCQKFTTQLDRGHLGKAEYFVQSRETRLEIGTKRVLVLMPHRHDERAHMHTFLYNIQTLTPHPPKHFFSHIPRRHTRAPHMYLESLMCHADAQDIFESPAPNAPVAQSPTARYIIIVSVMLLLCCTIALDGARPIFSHQLSCDTMHGIPTPSSRIYLNERQPIVPWSCVPNLVSGVKSPMPTYTPRRKTSPHTPPPPSLSLLDPTFSHVGQVELFQVPKHQKTATTLLLEKGVVACGTLDAQIRATSQPGFGSHETFSHPTPTTPSDAVGVAPSSGTLALPLVLHLIPHRGRLVCNTVSCIVCVQPKFDPFAHGQTQGPDSVTEPKIARHHHLAILIPLSLASFPTGPIVHKLEDGGPLQCSFTGQSSSRSLTHTHPRSSLWSLPHVTALSTSSTNPVTPSPLFPVKPCRVSPCNEW</sequence>
<dbReference type="KEGG" id="clup:CLUP02_16048"/>
<dbReference type="AlphaFoldDB" id="A0A9Q8WNU8"/>
<gene>
    <name evidence="2" type="ORF">CLUP02_16048</name>
</gene>
<dbReference type="GeneID" id="73349982"/>
<evidence type="ECO:0000256" key="1">
    <source>
        <dbReference type="SAM" id="MobiDB-lite"/>
    </source>
</evidence>
<proteinExistence type="predicted"/>